<dbReference type="Pfam" id="PF00027">
    <property type="entry name" value="cNMP_binding"/>
    <property type="match status" value="1"/>
</dbReference>
<organism evidence="2 3">
    <name type="scientific">Flavobacterium supellecticarium</name>
    <dbReference type="NCBI Taxonomy" id="2565924"/>
    <lineage>
        <taxon>Bacteria</taxon>
        <taxon>Pseudomonadati</taxon>
        <taxon>Bacteroidota</taxon>
        <taxon>Flavobacteriia</taxon>
        <taxon>Flavobacteriales</taxon>
        <taxon>Flavobacteriaceae</taxon>
        <taxon>Flavobacterium</taxon>
    </lineage>
</organism>
<dbReference type="RefSeq" id="WP_136402650.1">
    <property type="nucleotide sequence ID" value="NZ_SSNZ01000002.1"/>
</dbReference>
<accession>A0A4S4A042</accession>
<dbReference type="AlphaFoldDB" id="A0A4S4A042"/>
<dbReference type="InterPro" id="IPR014710">
    <property type="entry name" value="RmlC-like_jellyroll"/>
</dbReference>
<evidence type="ECO:0000313" key="2">
    <source>
        <dbReference type="EMBL" id="THF51666.1"/>
    </source>
</evidence>
<sequence>MTATEIVQSIQPLPEKSLQKILDKLSEVAYPKGHHLIESNKIENDIYFIKKGMARAFCYTSDTEVTFWFGREGGVVLSFNSYIFGKTGYETIELLENAELYHIKASELKALYEEDIHIANWGRKLSEYELVKTEERLISRQFKSALERYEELIKGDPELLNRVSLGHIASYLGVTQVTLSRIRAEIR</sequence>
<gene>
    <name evidence="2" type="ORF">E6C50_07855</name>
</gene>
<dbReference type="InterPro" id="IPR000595">
    <property type="entry name" value="cNMP-bd_dom"/>
</dbReference>
<keyword evidence="3" id="KW-1185">Reference proteome</keyword>
<dbReference type="PROSITE" id="PS50042">
    <property type="entry name" value="CNMP_BINDING_3"/>
    <property type="match status" value="1"/>
</dbReference>
<feature type="domain" description="Cyclic nucleotide-binding" evidence="1">
    <location>
        <begin position="9"/>
        <end position="52"/>
    </location>
</feature>
<dbReference type="Gene3D" id="2.60.120.10">
    <property type="entry name" value="Jelly Rolls"/>
    <property type="match status" value="1"/>
</dbReference>
<dbReference type="EMBL" id="SSNZ01000002">
    <property type="protein sequence ID" value="THF51666.1"/>
    <property type="molecule type" value="Genomic_DNA"/>
</dbReference>
<dbReference type="Proteomes" id="UP000307507">
    <property type="component" value="Unassembled WGS sequence"/>
</dbReference>
<dbReference type="SUPFAM" id="SSF51206">
    <property type="entry name" value="cAMP-binding domain-like"/>
    <property type="match status" value="1"/>
</dbReference>
<proteinExistence type="predicted"/>
<reference evidence="2" key="1">
    <citation type="submission" date="2019-04" db="EMBL/GenBank/DDBJ databases">
        <title>Flavobacterium sp. nov. isolated from construction timber.</title>
        <authorList>
            <person name="Lin S.-Y."/>
            <person name="Chang C.-T."/>
            <person name="Young C.-C."/>
        </authorList>
    </citation>
    <scope>NUCLEOTIDE SEQUENCE [LARGE SCALE GENOMIC DNA]</scope>
    <source>
        <strain evidence="2">CC-CTC003</strain>
    </source>
</reference>
<dbReference type="InterPro" id="IPR018490">
    <property type="entry name" value="cNMP-bd_dom_sf"/>
</dbReference>
<evidence type="ECO:0000313" key="3">
    <source>
        <dbReference type="Proteomes" id="UP000307507"/>
    </source>
</evidence>
<name>A0A4S4A042_9FLAO</name>
<comment type="caution">
    <text evidence="2">The sequence shown here is derived from an EMBL/GenBank/DDBJ whole genome shotgun (WGS) entry which is preliminary data.</text>
</comment>
<evidence type="ECO:0000259" key="1">
    <source>
        <dbReference type="PROSITE" id="PS50042"/>
    </source>
</evidence>
<dbReference type="OrthoDB" id="680421at2"/>
<protein>
    <submittedName>
        <fullName evidence="2">Crp/Fnr family transcriptional regulator</fullName>
    </submittedName>
</protein>